<dbReference type="AlphaFoldDB" id="A0A9Q6HQW3"/>
<evidence type="ECO:0008006" key="4">
    <source>
        <dbReference type="Google" id="ProtNLM"/>
    </source>
</evidence>
<feature type="transmembrane region" description="Helical" evidence="1">
    <location>
        <begin position="12"/>
        <end position="30"/>
    </location>
</feature>
<dbReference type="RefSeq" id="WP_107544800.1">
    <property type="nucleotide sequence ID" value="NZ_JAMWVB010000006.1"/>
</dbReference>
<evidence type="ECO:0000313" key="3">
    <source>
        <dbReference type="Proteomes" id="UP000241960"/>
    </source>
</evidence>
<protein>
    <recommendedName>
        <fullName evidence="4">ABC-2 transporter permease</fullName>
    </recommendedName>
</protein>
<feature type="transmembrane region" description="Helical" evidence="1">
    <location>
        <begin position="42"/>
        <end position="65"/>
    </location>
</feature>
<dbReference type="NCBIfam" id="NF047560">
    <property type="entry name" value="PSM_export_PmtB"/>
    <property type="match status" value="1"/>
</dbReference>
<keyword evidence="1" id="KW-1133">Transmembrane helix</keyword>
<organism evidence="2 3">
    <name type="scientific">Staphylococcus succinus</name>
    <dbReference type="NCBI Taxonomy" id="61015"/>
    <lineage>
        <taxon>Bacteria</taxon>
        <taxon>Bacillati</taxon>
        <taxon>Bacillota</taxon>
        <taxon>Bacilli</taxon>
        <taxon>Bacillales</taxon>
        <taxon>Staphylococcaceae</taxon>
        <taxon>Staphylococcus</taxon>
    </lineage>
</organism>
<evidence type="ECO:0000313" key="2">
    <source>
        <dbReference type="EMBL" id="PTI77097.1"/>
    </source>
</evidence>
<accession>A0A9Q6HQW3</accession>
<feature type="transmembrane region" description="Helical" evidence="1">
    <location>
        <begin position="155"/>
        <end position="176"/>
    </location>
</feature>
<dbReference type="InterPro" id="IPR025699">
    <property type="entry name" value="ABC2_memb-like"/>
</dbReference>
<gene>
    <name evidence="2" type="ORF">BU058_02265</name>
</gene>
<dbReference type="EMBL" id="PZFQ01000005">
    <property type="protein sequence ID" value="PTI77097.1"/>
    <property type="molecule type" value="Genomic_DNA"/>
</dbReference>
<proteinExistence type="predicted"/>
<feature type="transmembrane region" description="Helical" evidence="1">
    <location>
        <begin position="86"/>
        <end position="109"/>
    </location>
</feature>
<dbReference type="Pfam" id="PF13346">
    <property type="entry name" value="ABC2_membrane_5"/>
    <property type="match status" value="1"/>
</dbReference>
<reference evidence="2 3" key="1">
    <citation type="journal article" date="2016" name="Front. Microbiol.">
        <title>Comprehensive Phylogenetic Analysis of Bovine Non-aureus Staphylococci Species Based on Whole-Genome Sequencing.</title>
        <authorList>
            <person name="Naushad S."/>
            <person name="Barkema H.W."/>
            <person name="Luby C."/>
            <person name="Condas L.A."/>
            <person name="Nobrega D.B."/>
            <person name="Carson D.A."/>
            <person name="De Buck J."/>
        </authorList>
    </citation>
    <scope>NUCLEOTIDE SEQUENCE [LARGE SCALE GENOMIC DNA]</scope>
    <source>
        <strain evidence="2 3">SNUC 1231</strain>
    </source>
</reference>
<name>A0A9Q6HQW3_9STAP</name>
<feature type="transmembrane region" description="Helical" evidence="1">
    <location>
        <begin position="196"/>
        <end position="214"/>
    </location>
</feature>
<keyword evidence="1" id="KW-0812">Transmembrane</keyword>
<feature type="transmembrane region" description="Helical" evidence="1">
    <location>
        <begin position="121"/>
        <end position="143"/>
    </location>
</feature>
<sequence length="222" mass="25712">MKNLLIRNFKLRKWTIILYAILLIISPLQLVIDNNNTFTQTLYASVAMILLFVSLLDSGHVFRFYSKLGHKHTYDFFGSLPVSKKALLNANYLTILIFTIVGASILSLYNMPNSDIAKNTINISFTLPFSYITLNFLAVPIAFKRYTEQKSEYISFLTYLLVMLILIPFAIVLILIGMSELYDYHFVNSNYFENSLNYGFLAVSIIFFVANYFIQYNKLNKY</sequence>
<comment type="caution">
    <text evidence="2">The sequence shown here is derived from an EMBL/GenBank/DDBJ whole genome shotgun (WGS) entry which is preliminary data.</text>
</comment>
<evidence type="ECO:0000256" key="1">
    <source>
        <dbReference type="SAM" id="Phobius"/>
    </source>
</evidence>
<keyword evidence="1" id="KW-0472">Membrane</keyword>
<dbReference type="Proteomes" id="UP000241960">
    <property type="component" value="Unassembled WGS sequence"/>
</dbReference>